<reference evidence="2" key="1">
    <citation type="submission" date="2007-03" db="EMBL/GenBank/DDBJ databases">
        <title>Annotation of Culex pipiens quinquefasciatus.</title>
        <authorList>
            <consortium name="The Broad Institute Genome Sequencing Platform"/>
            <person name="Atkinson P.W."/>
            <person name="Hemingway J."/>
            <person name="Christensen B.M."/>
            <person name="Higgs S."/>
            <person name="Kodira C."/>
            <person name="Hannick L."/>
            <person name="Megy K."/>
            <person name="O'Leary S."/>
            <person name="Pearson M."/>
            <person name="Haas B.J."/>
            <person name="Mauceli E."/>
            <person name="Wortman J.R."/>
            <person name="Lee N.H."/>
            <person name="Guigo R."/>
            <person name="Stanke M."/>
            <person name="Alvarado L."/>
            <person name="Amedeo P."/>
            <person name="Antoine C.H."/>
            <person name="Arensburger P."/>
            <person name="Bidwell S.L."/>
            <person name="Crawford M."/>
            <person name="Camaro F."/>
            <person name="Devon K."/>
            <person name="Engels R."/>
            <person name="Hammond M."/>
            <person name="Howarth C."/>
            <person name="Koehrsen M."/>
            <person name="Lawson D."/>
            <person name="Montgomery P."/>
            <person name="Nene V."/>
            <person name="Nusbaum C."/>
            <person name="Puiu D."/>
            <person name="Romero-Severson J."/>
            <person name="Severson D.W."/>
            <person name="Shumway M."/>
            <person name="Sisk P."/>
            <person name="Stolte C."/>
            <person name="Zeng Q."/>
            <person name="Eisenstadt E."/>
            <person name="Fraser-Liggett C."/>
            <person name="Strausberg R."/>
            <person name="Galagan J."/>
            <person name="Birren B."/>
            <person name="Collins F.H."/>
        </authorList>
    </citation>
    <scope>NUCLEOTIDE SEQUENCE [LARGE SCALE GENOMIC DNA]</scope>
    <source>
        <strain evidence="2">JHB</strain>
    </source>
</reference>
<name>B0W9Q8_CULQU</name>
<dbReference type="EMBL" id="DS231865">
    <property type="protein sequence ID" value="EDS40377.1"/>
    <property type="molecule type" value="Genomic_DNA"/>
</dbReference>
<dbReference type="HOGENOM" id="CLU_2186504_0_0_1"/>
<dbReference type="VEuPathDB" id="VectorBase:CQUJHB018372"/>
<protein>
    <submittedName>
        <fullName evidence="2 3">Uncharacterized protein</fullName>
    </submittedName>
</protein>
<accession>B0W9Q8</accession>
<evidence type="ECO:0000256" key="1">
    <source>
        <dbReference type="SAM" id="MobiDB-lite"/>
    </source>
</evidence>
<dbReference type="Proteomes" id="UP000002320">
    <property type="component" value="Unassembled WGS sequence"/>
</dbReference>
<dbReference type="KEGG" id="cqu:CpipJ_CPIJ003663"/>
<evidence type="ECO:0000313" key="4">
    <source>
        <dbReference type="Proteomes" id="UP000002320"/>
    </source>
</evidence>
<feature type="compositionally biased region" description="Low complexity" evidence="1">
    <location>
        <begin position="37"/>
        <end position="51"/>
    </location>
</feature>
<reference evidence="3" key="2">
    <citation type="submission" date="2021-02" db="UniProtKB">
        <authorList>
            <consortium name="EnsemblMetazoa"/>
        </authorList>
    </citation>
    <scope>IDENTIFICATION</scope>
    <source>
        <strain evidence="3">JHB</strain>
    </source>
</reference>
<feature type="region of interest" description="Disordered" evidence="1">
    <location>
        <begin position="30"/>
        <end position="59"/>
    </location>
</feature>
<evidence type="ECO:0000313" key="3">
    <source>
        <dbReference type="EnsemblMetazoa" id="CPIJ003663-PA"/>
    </source>
</evidence>
<gene>
    <name evidence="3" type="primary">6035213</name>
    <name evidence="2" type="ORF">CpipJ_CPIJ003663</name>
</gene>
<dbReference type="VEuPathDB" id="VectorBase:CPIJ003663"/>
<dbReference type="OrthoDB" id="8069082at2759"/>
<dbReference type="STRING" id="7176.B0W9Q8"/>
<dbReference type="EnsemblMetazoa" id="CPIJ003663-RA">
    <property type="protein sequence ID" value="CPIJ003663-PA"/>
    <property type="gene ID" value="CPIJ003663"/>
</dbReference>
<sequence length="109" mass="12142">MINLNGLDSVIADIKSGRVTLRRRKPNVLSELENAASSTKSSSGSRQSQQQPNYSQLAAQNPALREMYEILERMKRRNRQSKVIVESEIVGDVTDGRTVRTVITGIVDL</sequence>
<evidence type="ECO:0000313" key="2">
    <source>
        <dbReference type="EMBL" id="EDS40377.1"/>
    </source>
</evidence>
<keyword evidence="4" id="KW-1185">Reference proteome</keyword>
<organism>
    <name type="scientific">Culex quinquefasciatus</name>
    <name type="common">Southern house mosquito</name>
    <name type="synonym">Culex pungens</name>
    <dbReference type="NCBI Taxonomy" id="7176"/>
    <lineage>
        <taxon>Eukaryota</taxon>
        <taxon>Metazoa</taxon>
        <taxon>Ecdysozoa</taxon>
        <taxon>Arthropoda</taxon>
        <taxon>Hexapoda</taxon>
        <taxon>Insecta</taxon>
        <taxon>Pterygota</taxon>
        <taxon>Neoptera</taxon>
        <taxon>Endopterygota</taxon>
        <taxon>Diptera</taxon>
        <taxon>Nematocera</taxon>
        <taxon>Culicoidea</taxon>
        <taxon>Culicidae</taxon>
        <taxon>Culicinae</taxon>
        <taxon>Culicini</taxon>
        <taxon>Culex</taxon>
        <taxon>Culex</taxon>
    </lineage>
</organism>
<dbReference type="AlphaFoldDB" id="B0W9Q8"/>
<dbReference type="InParanoid" id="B0W9Q8"/>
<proteinExistence type="predicted"/>